<reference evidence="4" key="1">
    <citation type="submission" date="2017-09" db="EMBL/GenBank/DDBJ databases">
        <title>Polyketide synthases of a Diaporthe helianthi virulent isolate.</title>
        <authorList>
            <person name="Baroncelli R."/>
        </authorList>
    </citation>
    <scope>NUCLEOTIDE SEQUENCE [LARGE SCALE GENOMIC DNA]</scope>
    <source>
        <strain evidence="4">7/96</strain>
    </source>
</reference>
<dbReference type="PROSITE" id="PS00109">
    <property type="entry name" value="PROTEIN_KINASE_TYR"/>
    <property type="match status" value="1"/>
</dbReference>
<gene>
    <name evidence="4" type="ORF">DHEL01_v212548</name>
</gene>
<evidence type="ECO:0000313" key="4">
    <source>
        <dbReference type="EMBL" id="POS69058.1"/>
    </source>
</evidence>
<dbReference type="OrthoDB" id="4267316at2759"/>
<organism evidence="4 5">
    <name type="scientific">Diaporthe helianthi</name>
    <dbReference type="NCBI Taxonomy" id="158607"/>
    <lineage>
        <taxon>Eukaryota</taxon>
        <taxon>Fungi</taxon>
        <taxon>Dikarya</taxon>
        <taxon>Ascomycota</taxon>
        <taxon>Pezizomycotina</taxon>
        <taxon>Sordariomycetes</taxon>
        <taxon>Sordariomycetidae</taxon>
        <taxon>Diaporthales</taxon>
        <taxon>Diaporthaceae</taxon>
        <taxon>Diaporthe</taxon>
    </lineage>
</organism>
<dbReference type="InterPro" id="IPR008266">
    <property type="entry name" value="Tyr_kinase_AS"/>
</dbReference>
<dbReference type="Proteomes" id="UP000094444">
    <property type="component" value="Unassembled WGS sequence"/>
</dbReference>
<comment type="catalytic activity">
    <reaction evidence="3">
        <text>L-seryl-[protein] + ATP = O-phospho-L-seryl-[protein] + ADP + H(+)</text>
        <dbReference type="Rhea" id="RHEA:17989"/>
        <dbReference type="Rhea" id="RHEA-COMP:9863"/>
        <dbReference type="Rhea" id="RHEA-COMP:11604"/>
        <dbReference type="ChEBI" id="CHEBI:15378"/>
        <dbReference type="ChEBI" id="CHEBI:29999"/>
        <dbReference type="ChEBI" id="CHEBI:30616"/>
        <dbReference type="ChEBI" id="CHEBI:83421"/>
        <dbReference type="ChEBI" id="CHEBI:456216"/>
        <dbReference type="EC" id="2.7.11.1"/>
    </reaction>
</comment>
<comment type="catalytic activity">
    <reaction evidence="2">
        <text>L-threonyl-[protein] + ATP = O-phospho-L-threonyl-[protein] + ADP + H(+)</text>
        <dbReference type="Rhea" id="RHEA:46608"/>
        <dbReference type="Rhea" id="RHEA-COMP:11060"/>
        <dbReference type="Rhea" id="RHEA-COMP:11605"/>
        <dbReference type="ChEBI" id="CHEBI:15378"/>
        <dbReference type="ChEBI" id="CHEBI:30013"/>
        <dbReference type="ChEBI" id="CHEBI:30616"/>
        <dbReference type="ChEBI" id="CHEBI:61977"/>
        <dbReference type="ChEBI" id="CHEBI:456216"/>
        <dbReference type="EC" id="2.7.11.1"/>
    </reaction>
</comment>
<dbReference type="EC" id="2.7.11.1" evidence="1"/>
<dbReference type="GO" id="GO:0004674">
    <property type="term" value="F:protein serine/threonine kinase activity"/>
    <property type="evidence" value="ECO:0007669"/>
    <property type="project" value="UniProtKB-EC"/>
</dbReference>
<evidence type="ECO:0000256" key="1">
    <source>
        <dbReference type="ARBA" id="ARBA00012513"/>
    </source>
</evidence>
<dbReference type="SUPFAM" id="SSF56112">
    <property type="entry name" value="Protein kinase-like (PK-like)"/>
    <property type="match status" value="1"/>
</dbReference>
<accession>A0A2P5HFM9</accession>
<evidence type="ECO:0000313" key="5">
    <source>
        <dbReference type="Proteomes" id="UP000094444"/>
    </source>
</evidence>
<comment type="caution">
    <text evidence="4">The sequence shown here is derived from an EMBL/GenBank/DDBJ whole genome shotgun (WGS) entry which is preliminary data.</text>
</comment>
<proteinExistence type="predicted"/>
<sequence>MDQEDSNFLQLIRKIRPDLPAASAGPFKLWAPLHDPDRPSLPYIPGFTVQIEPHEAPLPFGSEQQYGPWPRRVPSADELETTTQSALVVSYPPLEANSISSNTTVSTTNLYQEQTAQLTITSYIRVGCAHGAQIVRCTVTPPGQPSFQAVAKIFDALYYRFTHGVARRPRDVTAQADKDYTREVAAYKRLMSVGETGRGVPKFYGSWTLKLPITSQGVRHQRPVRLILIEHLEGLDLEGSRIQNDYLAYGGPDAFHLPEDYRLEALARLLEIHVRLMHHGVDHGDLASRNVMLVTDTSAKLGTGDNIIITIPRVVLVDFNVSTVYSCTLMGKHPFENLARPVNPLGLFWKWSLGVDFEGWAPREWVDSDRPQQEWLMRRFGSEEQRVKYEPVTKELEFSEY</sequence>
<evidence type="ECO:0000256" key="3">
    <source>
        <dbReference type="ARBA" id="ARBA00048679"/>
    </source>
</evidence>
<protein>
    <recommendedName>
        <fullName evidence="1">non-specific serine/threonine protein kinase</fullName>
        <ecNumber evidence="1">2.7.11.1</ecNumber>
    </recommendedName>
</protein>
<name>A0A2P5HFM9_DIAHE</name>
<evidence type="ECO:0000256" key="2">
    <source>
        <dbReference type="ARBA" id="ARBA00047899"/>
    </source>
</evidence>
<dbReference type="AlphaFoldDB" id="A0A2P5HFM9"/>
<dbReference type="EMBL" id="MAVT02002734">
    <property type="protein sequence ID" value="POS69058.1"/>
    <property type="molecule type" value="Genomic_DNA"/>
</dbReference>
<keyword evidence="5" id="KW-1185">Reference proteome</keyword>
<dbReference type="InParanoid" id="A0A2P5HFM9"/>
<dbReference type="InterPro" id="IPR011009">
    <property type="entry name" value="Kinase-like_dom_sf"/>
</dbReference>